<protein>
    <submittedName>
        <fullName evidence="1">Uncharacterized protein</fullName>
    </submittedName>
</protein>
<name>A0ABP7ZM21_9MICO</name>
<accession>A0ABP7ZM21</accession>
<organism evidence="1 2">
    <name type="scientific">Gryllotalpicola daejeonensis</name>
    <dbReference type="NCBI Taxonomy" id="993087"/>
    <lineage>
        <taxon>Bacteria</taxon>
        <taxon>Bacillati</taxon>
        <taxon>Actinomycetota</taxon>
        <taxon>Actinomycetes</taxon>
        <taxon>Micrococcales</taxon>
        <taxon>Microbacteriaceae</taxon>
        <taxon>Gryllotalpicola</taxon>
    </lineage>
</organism>
<gene>
    <name evidence="1" type="ORF">GCM10022286_24950</name>
</gene>
<reference evidence="1" key="2">
    <citation type="submission" date="2023-12" db="EMBL/GenBank/DDBJ databases">
        <authorList>
            <person name="Sun Q."/>
            <person name="Inoue M."/>
        </authorList>
    </citation>
    <scope>NUCLEOTIDE SEQUENCE</scope>
    <source>
        <strain evidence="1">JCM 17590</strain>
    </source>
</reference>
<dbReference type="EMBL" id="BAABBV010000001">
    <property type="protein sequence ID" value="GAA4163869.1"/>
    <property type="molecule type" value="Genomic_DNA"/>
</dbReference>
<sequence length="139" mass="16099">MWVDESRTVNVAMIPRPWELFDGVLRHEIEALGVSEADAIGRRLFELRQKEMSLAQEYAAKLTSEQLSTESRYEGDTSMSFPVITRSADSELVDDLMSQIQALDSRWRLDVAVYAEEGFDAVRAGAHKPRSWFRWFRRQ</sequence>
<evidence type="ECO:0000313" key="1">
    <source>
        <dbReference type="EMBL" id="GAA4163869.1"/>
    </source>
</evidence>
<dbReference type="Proteomes" id="UP001415169">
    <property type="component" value="Unassembled WGS sequence"/>
</dbReference>
<comment type="caution">
    <text evidence="1">The sequence shown here is derived from an EMBL/GenBank/DDBJ whole genome shotgun (WGS) entry which is preliminary data.</text>
</comment>
<reference evidence="1" key="1">
    <citation type="journal article" date="2014" name="Int. J. Syst. Evol. Microbiol.">
        <title>Complete genome of a new Firmicutes species belonging to the dominant human colonic microbiota ('Ruminococcus bicirculans') reveals two chromosomes and a selective capacity to utilize plant glucans.</title>
        <authorList>
            <consortium name="NISC Comparative Sequencing Program"/>
            <person name="Wegmann U."/>
            <person name="Louis P."/>
            <person name="Goesmann A."/>
            <person name="Henrissat B."/>
            <person name="Duncan S.H."/>
            <person name="Flint H.J."/>
        </authorList>
    </citation>
    <scope>NUCLEOTIDE SEQUENCE</scope>
    <source>
        <strain evidence="1">JCM 17590</strain>
    </source>
</reference>
<evidence type="ECO:0000313" key="2">
    <source>
        <dbReference type="Proteomes" id="UP001415169"/>
    </source>
</evidence>
<keyword evidence="2" id="KW-1185">Reference proteome</keyword>
<proteinExistence type="predicted"/>